<dbReference type="HOGENOM" id="CLU_1403008_0_0_1"/>
<evidence type="ECO:0000313" key="2">
    <source>
        <dbReference type="Proteomes" id="UP000014071"/>
    </source>
</evidence>
<dbReference type="RefSeq" id="XP_012192272.1">
    <property type="nucleotide sequence ID" value="XM_012336882.1"/>
</dbReference>
<organism evidence="1 2">
    <name type="scientific">Pseudozyma hubeiensis (strain SY62)</name>
    <name type="common">Yeast</name>
    <dbReference type="NCBI Taxonomy" id="1305764"/>
    <lineage>
        <taxon>Eukaryota</taxon>
        <taxon>Fungi</taxon>
        <taxon>Dikarya</taxon>
        <taxon>Basidiomycota</taxon>
        <taxon>Ustilaginomycotina</taxon>
        <taxon>Ustilaginomycetes</taxon>
        <taxon>Ustilaginales</taxon>
        <taxon>Ustilaginaceae</taxon>
        <taxon>Pseudozyma</taxon>
    </lineage>
</organism>
<dbReference type="AlphaFoldDB" id="R9PKP0"/>
<dbReference type="EMBL" id="DF238821">
    <property type="protein sequence ID" value="GAC98685.1"/>
    <property type="molecule type" value="Genomic_DNA"/>
</dbReference>
<gene>
    <name evidence="1" type="ORF">PHSY_006279</name>
</gene>
<keyword evidence="2" id="KW-1185">Reference proteome</keyword>
<sequence length="194" mass="21990">MQGGCRCGNVSRHAVLENHFQQQLGSLHRHVRAQRFICCVHRERSLNIEEEGTMQVRSKQMQVREGPLPVLTDVPGTDRELEFHALSLASSPHRLGLDTFAALHGSMCEGGSKCRMGGRLDLLGLVRAIWQVELISASVKGGTARCFFWQTSQLFLRIPPFIRRSYISFDYSELLIAEPRLQPILVTVQQLYIF</sequence>
<reference evidence="2" key="1">
    <citation type="journal article" date="2013" name="Genome Announc.">
        <title>Draft genome sequence of the basidiomycetous yeast-like fungus Pseudozyma hubeiensis SY62, which produces an abundant amount of the biosurfactant mannosylerythritol lipids.</title>
        <authorList>
            <person name="Konishi M."/>
            <person name="Hatada Y."/>
            <person name="Horiuchi J."/>
        </authorList>
    </citation>
    <scope>NUCLEOTIDE SEQUENCE [LARGE SCALE GENOMIC DNA]</scope>
    <source>
        <strain evidence="2">SY62</strain>
    </source>
</reference>
<accession>R9PKP0</accession>
<protein>
    <submittedName>
        <fullName evidence="1">Nonribosomal siderophore peptide synthase SidC</fullName>
    </submittedName>
</protein>
<name>R9PKP0_PSEHS</name>
<dbReference type="GeneID" id="24111551"/>
<evidence type="ECO:0000313" key="1">
    <source>
        <dbReference type="EMBL" id="GAC98685.1"/>
    </source>
</evidence>
<dbReference type="Proteomes" id="UP000014071">
    <property type="component" value="Unassembled WGS sequence"/>
</dbReference>
<proteinExistence type="predicted"/>